<name>A0A1F7IAT0_9BACT</name>
<dbReference type="Pfam" id="PF13508">
    <property type="entry name" value="Acetyltransf_7"/>
    <property type="match status" value="1"/>
</dbReference>
<sequence length="153" mass="17602">MDIVIKLTDLSDEADQIAEKLPDYFNEEGLRKIKIATQEDILFGAFIGDQMVGFAIYKELNPEAIETTWLGVLPDFHNQKVGSLLMEKSLKEMAKRYKVCEVKTLSEINPDPGYARTRNFYKKLGFIPLETIHPYPDWGDGSPCQIFVKWLRN</sequence>
<protein>
    <recommendedName>
        <fullName evidence="1">N-acetyltransferase domain-containing protein</fullName>
    </recommendedName>
</protein>
<evidence type="ECO:0000259" key="1">
    <source>
        <dbReference type="PROSITE" id="PS51186"/>
    </source>
</evidence>
<evidence type="ECO:0000313" key="3">
    <source>
        <dbReference type="Proteomes" id="UP000179024"/>
    </source>
</evidence>
<dbReference type="CDD" id="cd04301">
    <property type="entry name" value="NAT_SF"/>
    <property type="match status" value="1"/>
</dbReference>
<dbReference type="InterPro" id="IPR000182">
    <property type="entry name" value="GNAT_dom"/>
</dbReference>
<dbReference type="PROSITE" id="PS51186">
    <property type="entry name" value="GNAT"/>
    <property type="match status" value="1"/>
</dbReference>
<reference evidence="2 3" key="1">
    <citation type="journal article" date="2016" name="Nat. Commun.">
        <title>Thousands of microbial genomes shed light on interconnected biogeochemical processes in an aquifer system.</title>
        <authorList>
            <person name="Anantharaman K."/>
            <person name="Brown C.T."/>
            <person name="Hug L.A."/>
            <person name="Sharon I."/>
            <person name="Castelle C.J."/>
            <person name="Probst A.J."/>
            <person name="Thomas B.C."/>
            <person name="Singh A."/>
            <person name="Wilkins M.J."/>
            <person name="Karaoz U."/>
            <person name="Brodie E.L."/>
            <person name="Williams K.H."/>
            <person name="Hubbard S.S."/>
            <person name="Banfield J.F."/>
        </authorList>
    </citation>
    <scope>NUCLEOTIDE SEQUENCE [LARGE SCALE GENOMIC DNA]</scope>
</reference>
<gene>
    <name evidence="2" type="ORF">A3F34_03120</name>
</gene>
<dbReference type="InterPro" id="IPR016181">
    <property type="entry name" value="Acyl_CoA_acyltransferase"/>
</dbReference>
<dbReference type="AlphaFoldDB" id="A0A1F7IAT0"/>
<dbReference type="EMBL" id="MGAE01000004">
    <property type="protein sequence ID" value="OGK40452.1"/>
    <property type="molecule type" value="Genomic_DNA"/>
</dbReference>
<dbReference type="SUPFAM" id="SSF55729">
    <property type="entry name" value="Acyl-CoA N-acyltransferases (Nat)"/>
    <property type="match status" value="1"/>
</dbReference>
<dbReference type="Proteomes" id="UP000179024">
    <property type="component" value="Unassembled WGS sequence"/>
</dbReference>
<proteinExistence type="predicted"/>
<comment type="caution">
    <text evidence="2">The sequence shown here is derived from an EMBL/GenBank/DDBJ whole genome shotgun (WGS) entry which is preliminary data.</text>
</comment>
<dbReference type="Gene3D" id="3.40.630.30">
    <property type="match status" value="1"/>
</dbReference>
<dbReference type="GO" id="GO:0016747">
    <property type="term" value="F:acyltransferase activity, transferring groups other than amino-acyl groups"/>
    <property type="evidence" value="ECO:0007669"/>
    <property type="project" value="InterPro"/>
</dbReference>
<accession>A0A1F7IAT0</accession>
<organism evidence="2 3">
    <name type="scientific">Candidatus Roizmanbacteria bacterium RIFCSPHIGHO2_12_FULL_44_10</name>
    <dbReference type="NCBI Taxonomy" id="1802054"/>
    <lineage>
        <taxon>Bacteria</taxon>
        <taxon>Candidatus Roizmaniibacteriota</taxon>
    </lineage>
</organism>
<feature type="domain" description="N-acetyltransferase" evidence="1">
    <location>
        <begin position="5"/>
        <end position="152"/>
    </location>
</feature>
<evidence type="ECO:0000313" key="2">
    <source>
        <dbReference type="EMBL" id="OGK40452.1"/>
    </source>
</evidence>